<dbReference type="InterPro" id="IPR018247">
    <property type="entry name" value="EF_Hand_1_Ca_BS"/>
</dbReference>
<dbReference type="InParanoid" id="A2EAY1"/>
<dbReference type="VEuPathDB" id="TrichDB:TVAG_118780"/>
<sequence>MSDERIAQFEKKFDEMDTGKDGKMKAKEFNALYAELEGKECTQEESDVMFRGIDIDNSGTVTKEEFMDMVKAVVNNDDLYTYKLIFRAFDKDRSKALECKEVIAIHKYCGKEVTQEQVEKFMVEETGKKNGKITFAMLYKLLTGKKIAAETDPYDGKLKSKCCLLL</sequence>
<dbReference type="CDD" id="cd00051">
    <property type="entry name" value="EFh"/>
    <property type="match status" value="1"/>
</dbReference>
<dbReference type="SMR" id="A2EAY1"/>
<dbReference type="PROSITE" id="PS00018">
    <property type="entry name" value="EF_HAND_1"/>
    <property type="match status" value="2"/>
</dbReference>
<dbReference type="SUPFAM" id="SSF47473">
    <property type="entry name" value="EF-hand"/>
    <property type="match status" value="1"/>
</dbReference>
<evidence type="ECO:0000313" key="4">
    <source>
        <dbReference type="EMBL" id="EAY10226.1"/>
    </source>
</evidence>
<dbReference type="PROSITE" id="PS50222">
    <property type="entry name" value="EF_HAND_2"/>
    <property type="match status" value="2"/>
</dbReference>
<feature type="domain" description="EF-hand" evidence="3">
    <location>
        <begin position="4"/>
        <end position="39"/>
    </location>
</feature>
<dbReference type="STRING" id="5722.A2EAY1"/>
<organism evidence="4 5">
    <name type="scientific">Trichomonas vaginalis (strain ATCC PRA-98 / G3)</name>
    <dbReference type="NCBI Taxonomy" id="412133"/>
    <lineage>
        <taxon>Eukaryota</taxon>
        <taxon>Metamonada</taxon>
        <taxon>Parabasalia</taxon>
        <taxon>Trichomonadida</taxon>
        <taxon>Trichomonadidae</taxon>
        <taxon>Trichomonas</taxon>
    </lineage>
</organism>
<dbReference type="InterPro" id="IPR002048">
    <property type="entry name" value="EF_hand_dom"/>
</dbReference>
<feature type="domain" description="EF-hand" evidence="3">
    <location>
        <begin position="41"/>
        <end position="76"/>
    </location>
</feature>
<dbReference type="GO" id="GO:0005509">
    <property type="term" value="F:calcium ion binding"/>
    <property type="evidence" value="ECO:0007669"/>
    <property type="project" value="InterPro"/>
</dbReference>
<evidence type="ECO:0000256" key="1">
    <source>
        <dbReference type="ARBA" id="ARBA00022737"/>
    </source>
</evidence>
<dbReference type="eggNOG" id="KOG0027">
    <property type="taxonomic scope" value="Eukaryota"/>
</dbReference>
<dbReference type="InterPro" id="IPR011992">
    <property type="entry name" value="EF-hand-dom_pair"/>
</dbReference>
<dbReference type="GO" id="GO:0043226">
    <property type="term" value="C:organelle"/>
    <property type="evidence" value="ECO:0007669"/>
    <property type="project" value="UniProtKB-ARBA"/>
</dbReference>
<keyword evidence="5" id="KW-1185">Reference proteome</keyword>
<evidence type="ECO:0000259" key="3">
    <source>
        <dbReference type="PROSITE" id="PS50222"/>
    </source>
</evidence>
<keyword evidence="2" id="KW-0106">Calcium</keyword>
<dbReference type="InterPro" id="IPR050230">
    <property type="entry name" value="CALM/Myosin/TropC-like"/>
</dbReference>
<dbReference type="Proteomes" id="UP000001542">
    <property type="component" value="Unassembled WGS sequence"/>
</dbReference>
<dbReference type="EMBL" id="DS113342">
    <property type="protein sequence ID" value="EAY10226.1"/>
    <property type="molecule type" value="Genomic_DNA"/>
</dbReference>
<accession>A2EAY1</accession>
<reference evidence="4" key="2">
    <citation type="journal article" date="2007" name="Science">
        <title>Draft genome sequence of the sexually transmitted pathogen Trichomonas vaginalis.</title>
        <authorList>
            <person name="Carlton J.M."/>
            <person name="Hirt R.P."/>
            <person name="Silva J.C."/>
            <person name="Delcher A.L."/>
            <person name="Schatz M."/>
            <person name="Zhao Q."/>
            <person name="Wortman J.R."/>
            <person name="Bidwell S.L."/>
            <person name="Alsmark U.C.M."/>
            <person name="Besteiro S."/>
            <person name="Sicheritz-Ponten T."/>
            <person name="Noel C.J."/>
            <person name="Dacks J.B."/>
            <person name="Foster P.G."/>
            <person name="Simillion C."/>
            <person name="Van de Peer Y."/>
            <person name="Miranda-Saavedra D."/>
            <person name="Barton G.J."/>
            <person name="Westrop G.D."/>
            <person name="Mueller S."/>
            <person name="Dessi D."/>
            <person name="Fiori P.L."/>
            <person name="Ren Q."/>
            <person name="Paulsen I."/>
            <person name="Zhang H."/>
            <person name="Bastida-Corcuera F.D."/>
            <person name="Simoes-Barbosa A."/>
            <person name="Brown M.T."/>
            <person name="Hayes R.D."/>
            <person name="Mukherjee M."/>
            <person name="Okumura C.Y."/>
            <person name="Schneider R."/>
            <person name="Smith A.J."/>
            <person name="Vanacova S."/>
            <person name="Villalvazo M."/>
            <person name="Haas B.J."/>
            <person name="Pertea M."/>
            <person name="Feldblyum T.V."/>
            <person name="Utterback T.R."/>
            <person name="Shu C.L."/>
            <person name="Osoegawa K."/>
            <person name="de Jong P.J."/>
            <person name="Hrdy I."/>
            <person name="Horvathova L."/>
            <person name="Zubacova Z."/>
            <person name="Dolezal P."/>
            <person name="Malik S.B."/>
            <person name="Logsdon J.M. Jr."/>
            <person name="Henze K."/>
            <person name="Gupta A."/>
            <person name="Wang C.C."/>
            <person name="Dunne R.L."/>
            <person name="Upcroft J.A."/>
            <person name="Upcroft P."/>
            <person name="White O."/>
            <person name="Salzberg S.L."/>
            <person name="Tang P."/>
            <person name="Chiu C.-H."/>
            <person name="Lee Y.-S."/>
            <person name="Embley T.M."/>
            <person name="Coombs G.H."/>
            <person name="Mottram J.C."/>
            <person name="Tachezy J."/>
            <person name="Fraser-Liggett C.M."/>
            <person name="Johnson P.J."/>
        </authorList>
    </citation>
    <scope>NUCLEOTIDE SEQUENCE [LARGE SCALE GENOMIC DNA]</scope>
    <source>
        <strain evidence="4">G3</strain>
    </source>
</reference>
<evidence type="ECO:0000256" key="2">
    <source>
        <dbReference type="ARBA" id="ARBA00022837"/>
    </source>
</evidence>
<dbReference type="RefSeq" id="XP_001322449.1">
    <property type="nucleotide sequence ID" value="XM_001322414.1"/>
</dbReference>
<name>A2EAY1_TRIV3</name>
<dbReference type="Pfam" id="PF13833">
    <property type="entry name" value="EF-hand_8"/>
    <property type="match status" value="1"/>
</dbReference>
<evidence type="ECO:0000313" key="5">
    <source>
        <dbReference type="Proteomes" id="UP000001542"/>
    </source>
</evidence>
<protein>
    <submittedName>
        <fullName evidence="4">EF hand family protein</fullName>
    </submittedName>
</protein>
<dbReference type="Gene3D" id="1.10.238.10">
    <property type="entry name" value="EF-hand"/>
    <property type="match status" value="1"/>
</dbReference>
<dbReference type="PANTHER" id="PTHR23048">
    <property type="entry name" value="MYOSIN LIGHT CHAIN 1, 3"/>
    <property type="match status" value="1"/>
</dbReference>
<dbReference type="OrthoDB" id="26525at2759"/>
<dbReference type="AlphaFoldDB" id="A2EAY1"/>
<dbReference type="VEuPathDB" id="TrichDB:TVAGG3_0773860"/>
<proteinExistence type="predicted"/>
<dbReference type="PANTHER" id="PTHR23048:SF0">
    <property type="entry name" value="CALMODULIN LIKE 3"/>
    <property type="match status" value="1"/>
</dbReference>
<dbReference type="FunFam" id="1.10.238.10:FF:000178">
    <property type="entry name" value="Calmodulin-2 A"/>
    <property type="match status" value="1"/>
</dbReference>
<gene>
    <name evidence="4" type="ORF">TVAG_118780</name>
</gene>
<reference evidence="4" key="1">
    <citation type="submission" date="2006-10" db="EMBL/GenBank/DDBJ databases">
        <authorList>
            <person name="Amadeo P."/>
            <person name="Zhao Q."/>
            <person name="Wortman J."/>
            <person name="Fraser-Liggett C."/>
            <person name="Carlton J."/>
        </authorList>
    </citation>
    <scope>NUCLEOTIDE SEQUENCE</scope>
    <source>
        <strain evidence="4">G3</strain>
    </source>
</reference>
<dbReference type="KEGG" id="tva:4768159"/>
<keyword evidence="1" id="KW-0677">Repeat</keyword>
<dbReference type="SMART" id="SM00054">
    <property type="entry name" value="EFh"/>
    <property type="match status" value="2"/>
</dbReference>